<gene>
    <name evidence="2" type="ORF">DCW48_07735</name>
</gene>
<organism evidence="2 3">
    <name type="scientific">Methylotenera mobilis</name>
    <dbReference type="NCBI Taxonomy" id="359408"/>
    <lineage>
        <taxon>Bacteria</taxon>
        <taxon>Pseudomonadati</taxon>
        <taxon>Pseudomonadota</taxon>
        <taxon>Betaproteobacteria</taxon>
        <taxon>Nitrosomonadales</taxon>
        <taxon>Methylophilaceae</taxon>
        <taxon>Methylotenera</taxon>
    </lineage>
</organism>
<reference evidence="2 3" key="1">
    <citation type="journal article" date="2018" name="Nat. Biotechnol.">
        <title>A standardized bacterial taxonomy based on genome phylogeny substantially revises the tree of life.</title>
        <authorList>
            <person name="Parks D.H."/>
            <person name="Chuvochina M."/>
            <person name="Waite D.W."/>
            <person name="Rinke C."/>
            <person name="Skarshewski A."/>
            <person name="Chaumeil P.A."/>
            <person name="Hugenholtz P."/>
        </authorList>
    </citation>
    <scope>NUCLEOTIDE SEQUENCE [LARGE SCALE GENOMIC DNA]</scope>
    <source>
        <strain evidence="2">UBA9958</strain>
    </source>
</reference>
<keyword evidence="1" id="KW-1133">Transmembrane helix</keyword>
<dbReference type="Proteomes" id="UP000264313">
    <property type="component" value="Unassembled WGS sequence"/>
</dbReference>
<feature type="transmembrane region" description="Helical" evidence="1">
    <location>
        <begin position="118"/>
        <end position="139"/>
    </location>
</feature>
<dbReference type="AlphaFoldDB" id="A0A351RBM5"/>
<dbReference type="STRING" id="1132855.GCA_000384255_01378"/>
<keyword evidence="1" id="KW-0472">Membrane</keyword>
<comment type="caution">
    <text evidence="2">The sequence shown here is derived from an EMBL/GenBank/DDBJ whole genome shotgun (WGS) entry which is preliminary data.</text>
</comment>
<evidence type="ECO:0000256" key="1">
    <source>
        <dbReference type="SAM" id="Phobius"/>
    </source>
</evidence>
<evidence type="ECO:0000313" key="3">
    <source>
        <dbReference type="Proteomes" id="UP000264313"/>
    </source>
</evidence>
<proteinExistence type="predicted"/>
<protein>
    <submittedName>
        <fullName evidence="2">Uncharacterized protein</fullName>
    </submittedName>
</protein>
<name>A0A351RBM5_9PROT</name>
<feature type="transmembrane region" description="Helical" evidence="1">
    <location>
        <begin position="80"/>
        <end position="102"/>
    </location>
</feature>
<feature type="transmembrane region" description="Helical" evidence="1">
    <location>
        <begin position="21"/>
        <end position="42"/>
    </location>
</feature>
<dbReference type="EMBL" id="DNAA01000186">
    <property type="protein sequence ID" value="HBA09446.1"/>
    <property type="molecule type" value="Genomic_DNA"/>
</dbReference>
<keyword evidence="1" id="KW-0812">Transmembrane</keyword>
<accession>A0A351RBM5</accession>
<feature type="transmembrane region" description="Helical" evidence="1">
    <location>
        <begin position="54"/>
        <end position="73"/>
    </location>
</feature>
<sequence length="146" mass="16396">MDYQNDKHAGNIVLIRGAAMWLIMALILAWCMVGLNFGVYPLQDIFVGKFTRLLQAHIDFLLMTALILGIYAAKVPLPWHVNWAMVIGAFTNSSLFFLMAVFPSLDSPTSPPPDIFKYYLFASILTTSYGFGKASVFIFRATFQKT</sequence>
<evidence type="ECO:0000313" key="2">
    <source>
        <dbReference type="EMBL" id="HBA09446.1"/>
    </source>
</evidence>